<proteinExistence type="predicted"/>
<dbReference type="AlphaFoldDB" id="A0A1S3ZGT7"/>
<feature type="compositionally biased region" description="Pro residues" evidence="1">
    <location>
        <begin position="86"/>
        <end position="99"/>
    </location>
</feature>
<feature type="region of interest" description="Disordered" evidence="1">
    <location>
        <begin position="36"/>
        <end position="103"/>
    </location>
</feature>
<feature type="non-terminal residue" evidence="2">
    <location>
        <position position="197"/>
    </location>
</feature>
<dbReference type="PaxDb" id="4097-A0A1S3ZGT7"/>
<sequence length="197" mass="22606">MTGSENSVESERTAHQMLKEAMANIEKMRLEMNEMQLAMAKVQKGPEPLVTPTPPPGHTPEYPSPDPSTSFPSYHYYQGRDSYDPQAPPPNQNPPPPNVPVFVEPLPATLQRSSSEPLFQVHDTQYFPPEPTFKAPEPYTYTPQFGIPEEAEKPVKNTEHKEQDERSWWQRRAADSLLWRKPKWVSTGMIYKTRSEQ</sequence>
<feature type="compositionally biased region" description="Pro residues" evidence="1">
    <location>
        <begin position="49"/>
        <end position="66"/>
    </location>
</feature>
<feature type="region of interest" description="Disordered" evidence="1">
    <location>
        <begin position="124"/>
        <end position="145"/>
    </location>
</feature>
<dbReference type="RefSeq" id="XP_016463668.1">
    <property type="nucleotide sequence ID" value="XM_016608182.1"/>
</dbReference>
<protein>
    <submittedName>
        <fullName evidence="2">Pollen-specific leucine-rich repeat extensin-like protein 3</fullName>
    </submittedName>
</protein>
<dbReference type="KEGG" id="nta:107786663"/>
<reference evidence="2" key="1">
    <citation type="submission" date="2025-08" db="UniProtKB">
        <authorList>
            <consortium name="RefSeq"/>
        </authorList>
    </citation>
    <scope>IDENTIFICATION</scope>
</reference>
<evidence type="ECO:0000313" key="2">
    <source>
        <dbReference type="RefSeq" id="XP_016463668.1"/>
    </source>
</evidence>
<gene>
    <name evidence="2" type="primary">LOC107786663</name>
</gene>
<organism evidence="2">
    <name type="scientific">Nicotiana tabacum</name>
    <name type="common">Common tobacco</name>
    <dbReference type="NCBI Taxonomy" id="4097"/>
    <lineage>
        <taxon>Eukaryota</taxon>
        <taxon>Viridiplantae</taxon>
        <taxon>Streptophyta</taxon>
        <taxon>Embryophyta</taxon>
        <taxon>Tracheophyta</taxon>
        <taxon>Spermatophyta</taxon>
        <taxon>Magnoliopsida</taxon>
        <taxon>eudicotyledons</taxon>
        <taxon>Gunneridae</taxon>
        <taxon>Pentapetalae</taxon>
        <taxon>asterids</taxon>
        <taxon>lamiids</taxon>
        <taxon>Solanales</taxon>
        <taxon>Solanaceae</taxon>
        <taxon>Nicotianoideae</taxon>
        <taxon>Nicotianeae</taxon>
        <taxon>Nicotiana</taxon>
    </lineage>
</organism>
<dbReference type="OrthoDB" id="1328475at2759"/>
<name>A0A1S3ZGT7_TOBAC</name>
<evidence type="ECO:0000256" key="1">
    <source>
        <dbReference type="SAM" id="MobiDB-lite"/>
    </source>
</evidence>
<accession>A0A1S3ZGT7</accession>